<dbReference type="AlphaFoldDB" id="A0A286GSX8"/>
<dbReference type="OrthoDB" id="7293877at2"/>
<dbReference type="SUPFAM" id="SSF48452">
    <property type="entry name" value="TPR-like"/>
    <property type="match status" value="1"/>
</dbReference>
<evidence type="ECO:0000313" key="3">
    <source>
        <dbReference type="Proteomes" id="UP000219621"/>
    </source>
</evidence>
<name>A0A286GSX8_9PROT</name>
<gene>
    <name evidence="2" type="ORF">SAMN05421508_10848</name>
</gene>
<protein>
    <recommendedName>
        <fullName evidence="4">Tetratricopeptide repeat-containing protein</fullName>
    </recommendedName>
</protein>
<dbReference type="PROSITE" id="PS51318">
    <property type="entry name" value="TAT"/>
    <property type="match status" value="1"/>
</dbReference>
<dbReference type="InterPro" id="IPR011990">
    <property type="entry name" value="TPR-like_helical_dom_sf"/>
</dbReference>
<dbReference type="EMBL" id="OCNJ01000008">
    <property type="protein sequence ID" value="SOD98677.1"/>
    <property type="molecule type" value="Genomic_DNA"/>
</dbReference>
<keyword evidence="1" id="KW-0732">Signal</keyword>
<dbReference type="RefSeq" id="WP_097280455.1">
    <property type="nucleotide sequence ID" value="NZ_OCNJ01000008.1"/>
</dbReference>
<feature type="chain" id="PRO_5012651273" description="Tetratricopeptide repeat-containing protein" evidence="1">
    <location>
        <begin position="25"/>
        <end position="523"/>
    </location>
</feature>
<dbReference type="Gene3D" id="1.25.40.10">
    <property type="entry name" value="Tetratricopeptide repeat domain"/>
    <property type="match status" value="1"/>
</dbReference>
<evidence type="ECO:0008006" key="4">
    <source>
        <dbReference type="Google" id="ProtNLM"/>
    </source>
</evidence>
<evidence type="ECO:0000313" key="2">
    <source>
        <dbReference type="EMBL" id="SOD98677.1"/>
    </source>
</evidence>
<evidence type="ECO:0000256" key="1">
    <source>
        <dbReference type="SAM" id="SignalP"/>
    </source>
</evidence>
<accession>A0A286GSX8</accession>
<dbReference type="Proteomes" id="UP000219621">
    <property type="component" value="Unassembled WGS sequence"/>
</dbReference>
<keyword evidence="3" id="KW-1185">Reference proteome</keyword>
<proteinExistence type="predicted"/>
<reference evidence="2 3" key="1">
    <citation type="submission" date="2017-09" db="EMBL/GenBank/DDBJ databases">
        <authorList>
            <person name="Ehlers B."/>
            <person name="Leendertz F.H."/>
        </authorList>
    </citation>
    <scope>NUCLEOTIDE SEQUENCE [LARGE SCALE GENOMIC DNA]</scope>
    <source>
        <strain evidence="2 3">USBA 140</strain>
    </source>
</reference>
<dbReference type="InterPro" id="IPR006311">
    <property type="entry name" value="TAT_signal"/>
</dbReference>
<feature type="signal peptide" evidence="1">
    <location>
        <begin position="1"/>
        <end position="24"/>
    </location>
</feature>
<organism evidence="2 3">
    <name type="scientific">Caenispirillum bisanense</name>
    <dbReference type="NCBI Taxonomy" id="414052"/>
    <lineage>
        <taxon>Bacteria</taxon>
        <taxon>Pseudomonadati</taxon>
        <taxon>Pseudomonadota</taxon>
        <taxon>Alphaproteobacteria</taxon>
        <taxon>Rhodospirillales</taxon>
        <taxon>Novispirillaceae</taxon>
        <taxon>Caenispirillum</taxon>
    </lineage>
</organism>
<sequence length="523" mass="55664">MIRRASLAATAALAAALGLLPAAAAPAAAAGRVLATLEAGRDQIIIVLALGEASDVTWEAGERELLLRFDGAVEVPGLDQLGPRAPEWLEYASAGFDTMLLRFARPVEAEVAADGRAVVIVARAATAAPPAGRDDEVRRAGALRDALLRARLLVEEGRVLEGRRLLRQLARDYPDSAETLAYLGVVEQSLDRRRHALWWFDQSLAVNADDPGVRAARRTLQDEFRPRAWVDVDRAQVQNADEQIIALTGFDNLPVGDVLLSGTLETRSIDTPSVLRPDGTLAPYSADRQRLRLTAALPLDPEWEASATLHLTTDGAGLTGTLTRLGPVDELTVLASLQEPFWGFVEGIVGGGVRDSLGMQYRLDLAPDTDLLVGLAGNLYGTDGNAWSGGTLAARAVLGHTVPLDPATSLRLEYGIDGEYVGFRDTRDDPNGVAFQPIPVTTRETHSAVATVTHIPAAGLALSGYVGYGHNRYGTGGLLYGLRLEAAPHDDLRIELRAGHAETTSRGTGGALDTVGGRLTLLF</sequence>